<proteinExistence type="predicted"/>
<feature type="region of interest" description="Disordered" evidence="1">
    <location>
        <begin position="1"/>
        <end position="26"/>
    </location>
</feature>
<dbReference type="OrthoDB" id="2020419at2759"/>
<dbReference type="EMBL" id="MCGR01000031">
    <property type="protein sequence ID" value="ORY77572.1"/>
    <property type="molecule type" value="Genomic_DNA"/>
</dbReference>
<evidence type="ECO:0000256" key="1">
    <source>
        <dbReference type="SAM" id="MobiDB-lite"/>
    </source>
</evidence>
<dbReference type="Proteomes" id="UP000193467">
    <property type="component" value="Unassembled WGS sequence"/>
</dbReference>
<dbReference type="AlphaFoldDB" id="A0A1Y2F112"/>
<comment type="caution">
    <text evidence="3">The sequence shown here is derived from an EMBL/GenBank/DDBJ whole genome shotgun (WGS) entry which is preliminary data.</text>
</comment>
<gene>
    <name evidence="3" type="ORF">BCR35DRAFT_353100</name>
</gene>
<keyword evidence="4" id="KW-1185">Reference proteome</keyword>
<feature type="compositionally biased region" description="Basic and acidic residues" evidence="1">
    <location>
        <begin position="1"/>
        <end position="12"/>
    </location>
</feature>
<evidence type="ECO:0000313" key="4">
    <source>
        <dbReference type="Proteomes" id="UP000193467"/>
    </source>
</evidence>
<keyword evidence="2" id="KW-0472">Membrane</keyword>
<dbReference type="InParanoid" id="A0A1Y2F112"/>
<evidence type="ECO:0000256" key="2">
    <source>
        <dbReference type="SAM" id="Phobius"/>
    </source>
</evidence>
<keyword evidence="2" id="KW-0812">Transmembrane</keyword>
<evidence type="ECO:0000313" key="3">
    <source>
        <dbReference type="EMBL" id="ORY77572.1"/>
    </source>
</evidence>
<feature type="compositionally biased region" description="Polar residues" evidence="1">
    <location>
        <begin position="13"/>
        <end position="26"/>
    </location>
</feature>
<evidence type="ECO:0008006" key="5">
    <source>
        <dbReference type="Google" id="ProtNLM"/>
    </source>
</evidence>
<protein>
    <recommendedName>
        <fullName evidence="5">GDP-fucose protein O-fucosyltransferase-domain-containing protein</fullName>
    </recommendedName>
</protein>
<organism evidence="3 4">
    <name type="scientific">Leucosporidium creatinivorum</name>
    <dbReference type="NCBI Taxonomy" id="106004"/>
    <lineage>
        <taxon>Eukaryota</taxon>
        <taxon>Fungi</taxon>
        <taxon>Dikarya</taxon>
        <taxon>Basidiomycota</taxon>
        <taxon>Pucciniomycotina</taxon>
        <taxon>Microbotryomycetes</taxon>
        <taxon>Leucosporidiales</taxon>
        <taxon>Leucosporidium</taxon>
    </lineage>
</organism>
<reference evidence="3 4" key="1">
    <citation type="submission" date="2016-07" db="EMBL/GenBank/DDBJ databases">
        <title>Pervasive Adenine N6-methylation of Active Genes in Fungi.</title>
        <authorList>
            <consortium name="DOE Joint Genome Institute"/>
            <person name="Mondo S.J."/>
            <person name="Dannebaum R.O."/>
            <person name="Kuo R.C."/>
            <person name="Labutti K."/>
            <person name="Haridas S."/>
            <person name="Kuo A."/>
            <person name="Salamov A."/>
            <person name="Ahrendt S.R."/>
            <person name="Lipzen A."/>
            <person name="Sullivan W."/>
            <person name="Andreopoulos W.B."/>
            <person name="Clum A."/>
            <person name="Lindquist E."/>
            <person name="Daum C."/>
            <person name="Ramamoorthy G.K."/>
            <person name="Gryganskyi A."/>
            <person name="Culley D."/>
            <person name="Magnuson J.K."/>
            <person name="James T.Y."/>
            <person name="O'Malley M.A."/>
            <person name="Stajich J.E."/>
            <person name="Spatafora J.W."/>
            <person name="Visel A."/>
            <person name="Grigoriev I.V."/>
        </authorList>
    </citation>
    <scope>NUCLEOTIDE SEQUENCE [LARGE SCALE GENOMIC DNA]</scope>
    <source>
        <strain evidence="3 4">62-1032</strain>
    </source>
</reference>
<keyword evidence="2" id="KW-1133">Transmembrane helix</keyword>
<accession>A0A1Y2F112</accession>
<name>A0A1Y2F112_9BASI</name>
<sequence length="586" mass="64368">MDYAEVKQDSRRLSAQSFSGQHKPSDSLQILVTSPLSPGFRPSTPIPESASYLRAFPREPPPPEYAAPRSYSDWRSLAQRNLKRVCVVFSVLVLSAIWWTSLLSQKNSRVQNKAMKAFEREVERNLSSVVNSVFAPEPPDAGAACDEEKGIPCKFVLAGVIKEQETKAQAHLHQLGLLAFALNRTLVLPQVSGSRFGTCSKRPFPFYYDSNTFSSFGIRTISHAEFVGWSSAQERLPSSRVVAIAQGGEEKSGGIAPAELAPKKLCLDSLALDIEEPPLALYAPYRFHQWDQERIDSVGAGLVTALLPPTTEDGDFLPTPDVLAVHFSLRFPILNPYIASKLVPSLPSPRPFSHFAPAPMWTEVAERIVSRLAPFAAIHWRIETLPTFHLPACASSLVDQLVMLHARQPKLTSVYLATDYPLSMLAGEDGGSGKPLKANSDTFTKLLSSAHHAAMQGFVAELKQRAPNLRLTSYQPELASLSLPSPLPTLLEALPSDRRSLNDLDSGVPSLIDKLVAQRAAWFFAGLASEGRGTEADELACGKSSSYTEEIVDGRARQLREVGEGGEVWNKVEHFSVRGKWEADEW</sequence>
<feature type="transmembrane region" description="Helical" evidence="2">
    <location>
        <begin position="85"/>
        <end position="103"/>
    </location>
</feature>
<dbReference type="Gene3D" id="3.40.50.11350">
    <property type="match status" value="1"/>
</dbReference>